<reference evidence="4 5" key="1">
    <citation type="submission" date="2024-01" db="EMBL/GenBank/DDBJ databases">
        <authorList>
            <person name="Alioto T."/>
            <person name="Alioto T."/>
            <person name="Gomez Garrido J."/>
        </authorList>
    </citation>
    <scope>NUCLEOTIDE SEQUENCE [LARGE SCALE GENOMIC DNA]</scope>
</reference>
<keyword evidence="3" id="KW-1133">Transmembrane helix</keyword>
<protein>
    <submittedName>
        <fullName evidence="4">Uncharacterized protein LOC128361983</fullName>
    </submittedName>
</protein>
<name>A0AAV1NY71_SCOSC</name>
<dbReference type="Gene3D" id="2.10.60.10">
    <property type="entry name" value="CD59"/>
    <property type="match status" value="4"/>
</dbReference>
<keyword evidence="3" id="KW-0472">Membrane</keyword>
<comment type="caution">
    <text evidence="4">The sequence shown here is derived from an EMBL/GenBank/DDBJ whole genome shotgun (WGS) entry which is preliminary data.</text>
</comment>
<proteinExistence type="predicted"/>
<evidence type="ECO:0000313" key="4">
    <source>
        <dbReference type="EMBL" id="CAK6964506.1"/>
    </source>
</evidence>
<dbReference type="EMBL" id="CAWUFR010000073">
    <property type="protein sequence ID" value="CAK6964506.1"/>
    <property type="molecule type" value="Genomic_DNA"/>
</dbReference>
<comment type="subcellular location">
    <subcellularLocation>
        <location evidence="1">Secreted</location>
    </subcellularLocation>
</comment>
<evidence type="ECO:0000256" key="2">
    <source>
        <dbReference type="ARBA" id="ARBA00022525"/>
    </source>
</evidence>
<dbReference type="PANTHER" id="PTHR20914">
    <property type="entry name" value="LY6/PLAUR DOMAIN-CONTAINING PROTEIN 8"/>
    <property type="match status" value="1"/>
</dbReference>
<dbReference type="GO" id="GO:0005576">
    <property type="term" value="C:extracellular region"/>
    <property type="evidence" value="ECO:0007669"/>
    <property type="project" value="UniProtKB-SubCell"/>
</dbReference>
<dbReference type="Proteomes" id="UP001314229">
    <property type="component" value="Unassembled WGS sequence"/>
</dbReference>
<dbReference type="AlphaFoldDB" id="A0AAV1NY71"/>
<dbReference type="InterPro" id="IPR045860">
    <property type="entry name" value="Snake_toxin-like_sf"/>
</dbReference>
<dbReference type="SUPFAM" id="SSF57302">
    <property type="entry name" value="Snake toxin-like"/>
    <property type="match status" value="2"/>
</dbReference>
<feature type="transmembrane region" description="Helical" evidence="3">
    <location>
        <begin position="138"/>
        <end position="161"/>
    </location>
</feature>
<dbReference type="InterPro" id="IPR050918">
    <property type="entry name" value="CNF-like_PLA2_Inhibitor"/>
</dbReference>
<feature type="transmembrane region" description="Helical" evidence="3">
    <location>
        <begin position="287"/>
        <end position="310"/>
    </location>
</feature>
<gene>
    <name evidence="4" type="ORF">FSCOSCO3_A012308</name>
</gene>
<keyword evidence="3" id="KW-0812">Transmembrane</keyword>
<dbReference type="PANTHER" id="PTHR20914:SF9">
    <property type="entry name" value="COILED, ISOFORM A"/>
    <property type="match status" value="1"/>
</dbReference>
<keyword evidence="2" id="KW-0964">Secreted</keyword>
<organism evidence="4 5">
    <name type="scientific">Scomber scombrus</name>
    <name type="common">Atlantic mackerel</name>
    <name type="synonym">Scomber vernalis</name>
    <dbReference type="NCBI Taxonomy" id="13677"/>
    <lineage>
        <taxon>Eukaryota</taxon>
        <taxon>Metazoa</taxon>
        <taxon>Chordata</taxon>
        <taxon>Craniata</taxon>
        <taxon>Vertebrata</taxon>
        <taxon>Euteleostomi</taxon>
        <taxon>Actinopterygii</taxon>
        <taxon>Neopterygii</taxon>
        <taxon>Teleostei</taxon>
        <taxon>Neoteleostei</taxon>
        <taxon>Acanthomorphata</taxon>
        <taxon>Pelagiaria</taxon>
        <taxon>Scombriformes</taxon>
        <taxon>Scombridae</taxon>
        <taxon>Scomber</taxon>
    </lineage>
</organism>
<evidence type="ECO:0000256" key="1">
    <source>
        <dbReference type="ARBA" id="ARBA00004613"/>
    </source>
</evidence>
<keyword evidence="5" id="KW-1185">Reference proteome</keyword>
<evidence type="ECO:0000313" key="5">
    <source>
        <dbReference type="Proteomes" id="UP001314229"/>
    </source>
</evidence>
<evidence type="ECO:0000256" key="3">
    <source>
        <dbReference type="SAM" id="Phobius"/>
    </source>
</evidence>
<sequence length="576" mass="64624">MGFRRYSIWSVFHFTDNIHRYGTQSNSRSCFPSSLFSEGLHTFSRSIGTVTVTTSVHLCNTDGCNSEDIPHPGDQKKNGRQCVTCDDPFSTVCTRTVQCVGVQDRCFNMTAEYEHNEMPTSYSLGCISSNFCEDTRRLPYLITDFLIMMKLILSLTLIWTLSSTAEALQCWHGKGIDIRENVLRPCKSSELCATAASQVFGLCFILQIICIDGCNSEDIPHPGDQKKNGRQCITCDPSSSVCNQTVQCVGVEDRCFNMTVEYKHHEKPTSYILGCISSNFCEDTRRFLYLITDFLIMMKLILSLTLIWTLSSKDPGDLKKNGLKCFTCDDPSSVVCNKIVQCMGVQDRCIKRTDFLIMMKLILSLTLIWTLSSTAEALQCWQISGNVTELHPCKSTELCATSAQQVFDLTPNKDWRSIQFLSRLCLPSSHLSEGNHTVSLNVGVLNVTTSVHVCNTDGCNSEDIPYLGVQEKNSLKCFTCDDPFSPVCNKTVECVGVQDRCINGTAVDGRNKNATLHIFGCVSANICEDTRRLEFFMKIKFLRKPKYCERNLCNSAWSVKLSVMSLLLGLFTLTFY</sequence>
<accession>A0AAV1NY71</accession>